<feature type="transmembrane region" description="Helical" evidence="1">
    <location>
        <begin position="45"/>
        <end position="63"/>
    </location>
</feature>
<accession>A0ABU8VUD7</accession>
<name>A0ABU8VUD7_9BURK</name>
<evidence type="ECO:0000313" key="3">
    <source>
        <dbReference type="Proteomes" id="UP001363010"/>
    </source>
</evidence>
<keyword evidence="1" id="KW-0812">Transmembrane</keyword>
<proteinExistence type="predicted"/>
<sequence>MSALDLLNHLLNFAAPAFFVAGVLALLAGFLMPNAAGAPARWVQFALNFIAGLAVLVGGLAYFGHDGMMATYAALVVVCGTGQWLLARGWRH</sequence>
<protein>
    <submittedName>
        <fullName evidence="2">Uncharacterized protein</fullName>
    </submittedName>
</protein>
<comment type="caution">
    <text evidence="2">The sequence shown here is derived from an EMBL/GenBank/DDBJ whole genome shotgun (WGS) entry which is preliminary data.</text>
</comment>
<dbReference type="RefSeq" id="WP_340361802.1">
    <property type="nucleotide sequence ID" value="NZ_JBBKZV010000001.1"/>
</dbReference>
<feature type="transmembrane region" description="Helical" evidence="1">
    <location>
        <begin position="13"/>
        <end position="33"/>
    </location>
</feature>
<dbReference type="Proteomes" id="UP001363010">
    <property type="component" value="Unassembled WGS sequence"/>
</dbReference>
<keyword evidence="1" id="KW-1133">Transmembrane helix</keyword>
<reference evidence="2 3" key="1">
    <citation type="submission" date="2024-03" db="EMBL/GenBank/DDBJ databases">
        <title>Novel species of the genus Variovorax.</title>
        <authorList>
            <person name="Liu Q."/>
            <person name="Xin Y.-H."/>
        </authorList>
    </citation>
    <scope>NUCLEOTIDE SEQUENCE [LARGE SCALE GENOMIC DNA]</scope>
    <source>
        <strain evidence="2 3">KACC 18501</strain>
    </source>
</reference>
<keyword evidence="3" id="KW-1185">Reference proteome</keyword>
<evidence type="ECO:0000313" key="2">
    <source>
        <dbReference type="EMBL" id="MEJ8820762.1"/>
    </source>
</evidence>
<feature type="transmembrane region" description="Helical" evidence="1">
    <location>
        <begin position="69"/>
        <end position="87"/>
    </location>
</feature>
<dbReference type="EMBL" id="JBBKZV010000001">
    <property type="protein sequence ID" value="MEJ8820762.1"/>
    <property type="molecule type" value="Genomic_DNA"/>
</dbReference>
<evidence type="ECO:0000256" key="1">
    <source>
        <dbReference type="SAM" id="Phobius"/>
    </source>
</evidence>
<keyword evidence="1" id="KW-0472">Membrane</keyword>
<gene>
    <name evidence="2" type="ORF">WKW80_01775</name>
</gene>
<organism evidence="2 3">
    <name type="scientific">Variovorax humicola</name>
    <dbReference type="NCBI Taxonomy" id="1769758"/>
    <lineage>
        <taxon>Bacteria</taxon>
        <taxon>Pseudomonadati</taxon>
        <taxon>Pseudomonadota</taxon>
        <taxon>Betaproteobacteria</taxon>
        <taxon>Burkholderiales</taxon>
        <taxon>Comamonadaceae</taxon>
        <taxon>Variovorax</taxon>
    </lineage>
</organism>